<dbReference type="CDD" id="cd00371">
    <property type="entry name" value="HMA"/>
    <property type="match status" value="1"/>
</dbReference>
<name>A0ABN1K9X4_9FLAO</name>
<comment type="caution">
    <text evidence="1">The sequence shown here is derived from an EMBL/GenBank/DDBJ whole genome shotgun (WGS) entry which is preliminary data.</text>
</comment>
<protein>
    <recommendedName>
        <fullName evidence="3">HMA domain-containing protein</fullName>
    </recommendedName>
</protein>
<dbReference type="Proteomes" id="UP001500185">
    <property type="component" value="Unassembled WGS sequence"/>
</dbReference>
<gene>
    <name evidence="1" type="ORF">GCM10009433_18100</name>
</gene>
<organism evidence="1 2">
    <name type="scientific">Psychroflexus lacisalsi</name>
    <dbReference type="NCBI Taxonomy" id="503928"/>
    <lineage>
        <taxon>Bacteria</taxon>
        <taxon>Pseudomonadati</taxon>
        <taxon>Bacteroidota</taxon>
        <taxon>Flavobacteriia</taxon>
        <taxon>Flavobacteriales</taxon>
        <taxon>Flavobacteriaceae</taxon>
        <taxon>Psychroflexus</taxon>
    </lineage>
</organism>
<keyword evidence="2" id="KW-1185">Reference proteome</keyword>
<evidence type="ECO:0000313" key="1">
    <source>
        <dbReference type="EMBL" id="GAA0759675.1"/>
    </source>
</evidence>
<dbReference type="InterPro" id="IPR006121">
    <property type="entry name" value="HMA_dom"/>
</dbReference>
<sequence>MSFLNETIIPGNHGKIFGTNAESIKDLENIKERILELEGIKEVSINFEIFPREFTVQTSKMVKVDAVEKQVNAVGFHSIPKETFKL</sequence>
<evidence type="ECO:0008006" key="3">
    <source>
        <dbReference type="Google" id="ProtNLM"/>
    </source>
</evidence>
<accession>A0ABN1K9X4</accession>
<dbReference type="RefSeq" id="WP_224454323.1">
    <property type="nucleotide sequence ID" value="NZ_BAAAGG010000005.1"/>
</dbReference>
<dbReference type="EMBL" id="BAAAGG010000005">
    <property type="protein sequence ID" value="GAA0759675.1"/>
    <property type="molecule type" value="Genomic_DNA"/>
</dbReference>
<evidence type="ECO:0000313" key="2">
    <source>
        <dbReference type="Proteomes" id="UP001500185"/>
    </source>
</evidence>
<reference evidence="1 2" key="1">
    <citation type="journal article" date="2019" name="Int. J. Syst. Evol. Microbiol.">
        <title>The Global Catalogue of Microorganisms (GCM) 10K type strain sequencing project: providing services to taxonomists for standard genome sequencing and annotation.</title>
        <authorList>
            <consortium name="The Broad Institute Genomics Platform"/>
            <consortium name="The Broad Institute Genome Sequencing Center for Infectious Disease"/>
            <person name="Wu L."/>
            <person name="Ma J."/>
        </authorList>
    </citation>
    <scope>NUCLEOTIDE SEQUENCE [LARGE SCALE GENOMIC DNA]</scope>
    <source>
        <strain evidence="1 2">JCM 16231</strain>
    </source>
</reference>
<proteinExistence type="predicted"/>